<protein>
    <submittedName>
        <fullName evidence="3">DUF4296 domain-containing protein</fullName>
    </submittedName>
</protein>
<dbReference type="EMBL" id="SJPE01000002">
    <property type="protein sequence ID" value="TBX70673.1"/>
    <property type="molecule type" value="Genomic_DNA"/>
</dbReference>
<sequence length="127" mass="14418">MKSYSAVLISLLFFFLGCSNRMEKPKNLIDKDKMVDILYDLSLLEAIKAQNIGGGINTKKANEYIYKKYKIDSVQLAQSNKYYASDVDEYKKIFVKVKAKLDEQNKKLGNSVNGEISPTNPDIPQVQ</sequence>
<evidence type="ECO:0000259" key="2">
    <source>
        <dbReference type="Pfam" id="PF14129"/>
    </source>
</evidence>
<keyword evidence="4" id="KW-1185">Reference proteome</keyword>
<dbReference type="RefSeq" id="WP_131475123.1">
    <property type="nucleotide sequence ID" value="NZ_SJPE01000002.1"/>
</dbReference>
<reference evidence="3 4" key="1">
    <citation type="submission" date="2019-02" db="EMBL/GenBank/DDBJ databases">
        <title>Flavobacterium sp. RD-2-33 isolated from forest soil.</title>
        <authorList>
            <person name="Chaudhary D.K."/>
        </authorList>
    </citation>
    <scope>NUCLEOTIDE SEQUENCE [LARGE SCALE GENOMIC DNA]</scope>
    <source>
        <strain evidence="3 4">RD-2-33</strain>
    </source>
</reference>
<evidence type="ECO:0000313" key="3">
    <source>
        <dbReference type="EMBL" id="TBX70673.1"/>
    </source>
</evidence>
<dbReference type="PROSITE" id="PS51257">
    <property type="entry name" value="PROKAR_LIPOPROTEIN"/>
    <property type="match status" value="1"/>
</dbReference>
<name>A0A4Q9Z2R6_9FLAO</name>
<dbReference type="Pfam" id="PF14129">
    <property type="entry name" value="DUF4296"/>
    <property type="match status" value="1"/>
</dbReference>
<dbReference type="Proteomes" id="UP000293300">
    <property type="component" value="Unassembled WGS sequence"/>
</dbReference>
<gene>
    <name evidence="3" type="ORF">EZL74_03090</name>
</gene>
<evidence type="ECO:0000313" key="4">
    <source>
        <dbReference type="Proteomes" id="UP000293300"/>
    </source>
</evidence>
<feature type="domain" description="DUF4296" evidence="2">
    <location>
        <begin position="25"/>
        <end position="106"/>
    </location>
</feature>
<evidence type="ECO:0000256" key="1">
    <source>
        <dbReference type="SAM" id="MobiDB-lite"/>
    </source>
</evidence>
<organism evidence="3 4">
    <name type="scientific">Flavobacterium silvisoli</name>
    <dbReference type="NCBI Taxonomy" id="2529433"/>
    <lineage>
        <taxon>Bacteria</taxon>
        <taxon>Pseudomonadati</taxon>
        <taxon>Bacteroidota</taxon>
        <taxon>Flavobacteriia</taxon>
        <taxon>Flavobacteriales</taxon>
        <taxon>Flavobacteriaceae</taxon>
        <taxon>Flavobacterium</taxon>
    </lineage>
</organism>
<feature type="region of interest" description="Disordered" evidence="1">
    <location>
        <begin position="108"/>
        <end position="127"/>
    </location>
</feature>
<dbReference type="AlphaFoldDB" id="A0A4Q9Z2R6"/>
<dbReference type="OrthoDB" id="1525222at2"/>
<comment type="caution">
    <text evidence="3">The sequence shown here is derived from an EMBL/GenBank/DDBJ whole genome shotgun (WGS) entry which is preliminary data.</text>
</comment>
<proteinExistence type="predicted"/>
<dbReference type="InterPro" id="IPR025381">
    <property type="entry name" value="DUF4296"/>
</dbReference>
<accession>A0A4Q9Z2R6</accession>